<dbReference type="EMBL" id="AGWJ02000006">
    <property type="protein sequence ID" value="EPC09143.1"/>
    <property type="molecule type" value="Genomic_DNA"/>
</dbReference>
<keyword evidence="1" id="KW-1133">Transmembrane helix</keyword>
<dbReference type="PATRIC" id="fig|457404.5.peg.1114"/>
<keyword evidence="3" id="KW-1185">Reference proteome</keyword>
<evidence type="ECO:0000313" key="2">
    <source>
        <dbReference type="EMBL" id="EPC09143.1"/>
    </source>
</evidence>
<proteinExistence type="predicted"/>
<keyword evidence="1" id="KW-0472">Membrane</keyword>
<reference evidence="2 3" key="1">
    <citation type="submission" date="2012-07" db="EMBL/GenBank/DDBJ databases">
        <title>The Genome Sequence of Fusobacterium ulcerans 12_1B.</title>
        <authorList>
            <consortium name="The Broad Institute Genome Sequencing Platform"/>
            <person name="Earl A."/>
            <person name="Ward D."/>
            <person name="Feldgarden M."/>
            <person name="Gevers D."/>
            <person name="Strauss J."/>
            <person name="Ambrose C.E."/>
            <person name="Allen-Vercoe E."/>
            <person name="Walker B."/>
            <person name="Young S.K."/>
            <person name="Zeng Q."/>
            <person name="Gargeya S."/>
            <person name="Fitzgerald M."/>
            <person name="Haas B."/>
            <person name="Abouelleil A."/>
            <person name="Alvarado L."/>
            <person name="Arachchi H.M."/>
            <person name="Berlin A.M."/>
            <person name="Chapman S.B."/>
            <person name="Goldberg J."/>
            <person name="Griggs A."/>
            <person name="Gujja S."/>
            <person name="Hansen M."/>
            <person name="Howarth C."/>
            <person name="Imamovic A."/>
            <person name="Larimer J."/>
            <person name="McCowen C."/>
            <person name="Montmayeur A."/>
            <person name="Murphy C."/>
            <person name="Neiman D."/>
            <person name="Pearson M."/>
            <person name="Priest M."/>
            <person name="Roberts A."/>
            <person name="Saif S."/>
            <person name="Shea T."/>
            <person name="Sisk P."/>
            <person name="Sykes S."/>
            <person name="Wortman J."/>
            <person name="Nusbaum C."/>
            <person name="Birren B."/>
        </authorList>
    </citation>
    <scope>NUCLEOTIDE SEQUENCE [LARGE SCALE GENOMIC DNA]</scope>
    <source>
        <strain evidence="2 3">12_1B</strain>
    </source>
</reference>
<feature type="transmembrane region" description="Helical" evidence="1">
    <location>
        <begin position="130"/>
        <end position="152"/>
    </location>
</feature>
<dbReference type="Proteomes" id="UP000003233">
    <property type="component" value="Unassembled WGS sequence"/>
</dbReference>
<evidence type="ECO:0000256" key="1">
    <source>
        <dbReference type="SAM" id="Phobius"/>
    </source>
</evidence>
<accession>S2LQ45</accession>
<keyword evidence="1" id="KW-0812">Transmembrane</keyword>
<protein>
    <submittedName>
        <fullName evidence="2">Uncharacterized protein</fullName>
    </submittedName>
</protein>
<feature type="transmembrane region" description="Helical" evidence="1">
    <location>
        <begin position="173"/>
        <end position="191"/>
    </location>
</feature>
<dbReference type="HOGENOM" id="CLU_1276124_0_0_0"/>
<name>S2LQ45_9FUSO</name>
<feature type="transmembrane region" description="Helical" evidence="1">
    <location>
        <begin position="39"/>
        <end position="58"/>
    </location>
</feature>
<comment type="caution">
    <text evidence="2">The sequence shown here is derived from an EMBL/GenBank/DDBJ whole genome shotgun (WGS) entry which is preliminary data.</text>
</comment>
<evidence type="ECO:0000313" key="3">
    <source>
        <dbReference type="Proteomes" id="UP000003233"/>
    </source>
</evidence>
<sequence>MNNDEDKFREIKTEIKQEFTFKEWLALSKVMLAPSKKRIIAIFVIAAIIDIFLIRKMLFPIFLKKELRDFIMSFIEYSQTIFLALFGIIIMGYTIYQTLLNDEFVFILAATSAEEKGLKKRSRFTVVSNYFYAFCIMTISLIVFNLIALSIMKNDEVLKILINAHKNIFENKLLIRIGLLLYMYISLNAIFEIKSFLKTLLDSIKIDAFINKLDKN</sequence>
<dbReference type="AlphaFoldDB" id="S2LQ45"/>
<gene>
    <name evidence="2" type="ORF">HMPREF0402_04140</name>
</gene>
<dbReference type="RefSeq" id="WP_016361747.1">
    <property type="nucleotide sequence ID" value="NZ_KE161007.1"/>
</dbReference>
<organism evidence="2 3">
    <name type="scientific">Fusobacterium ulcerans 12-1B</name>
    <dbReference type="NCBI Taxonomy" id="457404"/>
    <lineage>
        <taxon>Bacteria</taxon>
        <taxon>Fusobacteriati</taxon>
        <taxon>Fusobacteriota</taxon>
        <taxon>Fusobacteriia</taxon>
        <taxon>Fusobacteriales</taxon>
        <taxon>Fusobacteriaceae</taxon>
        <taxon>Fusobacterium</taxon>
    </lineage>
</organism>
<feature type="transmembrane region" description="Helical" evidence="1">
    <location>
        <begin position="70"/>
        <end position="96"/>
    </location>
</feature>